<feature type="domain" description="Thiamine phosphate synthase/TenI" evidence="3">
    <location>
        <begin position="45"/>
        <end position="191"/>
    </location>
</feature>
<dbReference type="Pfam" id="PF02581">
    <property type="entry name" value="TMP-TENI"/>
    <property type="match status" value="1"/>
</dbReference>
<keyword evidence="2" id="KW-0784">Thiamine biosynthesis</keyword>
<dbReference type="InterPro" id="IPR036206">
    <property type="entry name" value="ThiamineP_synth_sf"/>
</dbReference>
<evidence type="ECO:0000313" key="5">
    <source>
        <dbReference type="Proteomes" id="UP000033961"/>
    </source>
</evidence>
<dbReference type="InterPro" id="IPR022998">
    <property type="entry name" value="ThiamineP_synth_TenI"/>
</dbReference>
<dbReference type="InterPro" id="IPR013785">
    <property type="entry name" value="Aldolase_TIM"/>
</dbReference>
<evidence type="ECO:0000313" key="4">
    <source>
        <dbReference type="EMBL" id="AVQ12475.1"/>
    </source>
</evidence>
<dbReference type="PANTHER" id="PTHR20857:SF15">
    <property type="entry name" value="THIAMINE-PHOSPHATE SYNTHASE"/>
    <property type="match status" value="1"/>
</dbReference>
<reference evidence="4 5" key="1">
    <citation type="journal article" date="2015" name="Genome Announc.">
        <title>Draft Genome Sequences of Leptospira santarosai Strains U160, U164, and U233, Isolated from Asymptomatic Cattle.</title>
        <authorList>
            <person name="Kremer F.S."/>
            <person name="Eslabao M.R."/>
            <person name="Provisor M."/>
            <person name="Woloski R.D."/>
            <person name="Ramires O.V."/>
            <person name="Moreno L.Z."/>
            <person name="Moreno A.M."/>
            <person name="Hamond C."/>
            <person name="Lilenbaum W."/>
            <person name="Dellagostin O.A."/>
        </authorList>
    </citation>
    <scope>NUCLEOTIDE SEQUENCE [LARGE SCALE GENOMIC DNA]</scope>
    <source>
        <strain evidence="4 5">U160</strain>
    </source>
</reference>
<dbReference type="PANTHER" id="PTHR20857">
    <property type="entry name" value="THIAMINE-PHOSPHATE PYROPHOSPHORYLASE"/>
    <property type="match status" value="1"/>
</dbReference>
<dbReference type="SUPFAM" id="SSF51391">
    <property type="entry name" value="Thiamin phosphate synthase"/>
    <property type="match status" value="1"/>
</dbReference>
<dbReference type="GO" id="GO:0004789">
    <property type="term" value="F:thiamine-phosphate diphosphorylase activity"/>
    <property type="evidence" value="ECO:0007669"/>
    <property type="project" value="TreeGrafter"/>
</dbReference>
<dbReference type="AlphaFoldDB" id="A0A2P1QU97"/>
<dbReference type="Gene3D" id="3.20.20.70">
    <property type="entry name" value="Aldolase class I"/>
    <property type="match status" value="1"/>
</dbReference>
<proteinExistence type="predicted"/>
<dbReference type="CDD" id="cd00564">
    <property type="entry name" value="TMP_TenI"/>
    <property type="match status" value="1"/>
</dbReference>
<dbReference type="GO" id="GO:0009228">
    <property type="term" value="P:thiamine biosynthetic process"/>
    <property type="evidence" value="ECO:0007669"/>
    <property type="project" value="UniProtKB-KW"/>
</dbReference>
<evidence type="ECO:0000256" key="2">
    <source>
        <dbReference type="ARBA" id="ARBA00022977"/>
    </source>
</evidence>
<evidence type="ECO:0000259" key="3">
    <source>
        <dbReference type="Pfam" id="PF02581"/>
    </source>
</evidence>
<protein>
    <submittedName>
        <fullName evidence="4">Thiamine-phosphate diphosphorylase</fullName>
    </submittedName>
</protein>
<evidence type="ECO:0000256" key="1">
    <source>
        <dbReference type="ARBA" id="ARBA00004948"/>
    </source>
</evidence>
<dbReference type="Proteomes" id="UP000033961">
    <property type="component" value="Chromosome I"/>
</dbReference>
<organism evidence="4 5">
    <name type="scientific">Leptospira santarosai</name>
    <dbReference type="NCBI Taxonomy" id="28183"/>
    <lineage>
        <taxon>Bacteria</taxon>
        <taxon>Pseudomonadati</taxon>
        <taxon>Spirochaetota</taxon>
        <taxon>Spirochaetia</taxon>
        <taxon>Leptospirales</taxon>
        <taxon>Leptospiraceae</taxon>
        <taxon>Leptospira</taxon>
    </lineage>
</organism>
<comment type="pathway">
    <text evidence="1">Cofactor biosynthesis; thiamine diphosphate biosynthesis.</text>
</comment>
<sequence length="219" mass="25086">MSLRVPTISWPLPGIYPILDWDFCKKKNLDLLTLPNIWLEYPDLVPFIQIRAKSASIPELEFIVKSLQDRYPRLRLIVNDFWKQAIEWNCFGAHVGKEDYEVLNFEEKKILFESGLYLGTSSHTPEEVNVLDSSIWNYTGLGPIFPTENKEDAKSAIGTEILDRIVKESFLPVTLIGGIQVGNLDLILKKGKFLLSSISMACLEKEFRTAAIKIRKQNR</sequence>
<accession>A0A2P1QU97</accession>
<dbReference type="EMBL" id="CP027843">
    <property type="protein sequence ID" value="AVQ12475.1"/>
    <property type="molecule type" value="Genomic_DNA"/>
</dbReference>
<name>A0A2P1QU97_9LEPT</name>
<gene>
    <name evidence="4" type="ORF">XB16_2149</name>
</gene>
<dbReference type="GO" id="GO:0005737">
    <property type="term" value="C:cytoplasm"/>
    <property type="evidence" value="ECO:0007669"/>
    <property type="project" value="TreeGrafter"/>
</dbReference>